<evidence type="ECO:0000313" key="1">
    <source>
        <dbReference type="EMBL" id="GAT34341.1"/>
    </source>
</evidence>
<accession>A0A146GA84</accession>
<protein>
    <recommendedName>
        <fullName evidence="3">Glycosyl transferases group 1</fullName>
    </recommendedName>
</protein>
<keyword evidence="2" id="KW-1185">Reference proteome</keyword>
<comment type="caution">
    <text evidence="1">The sequence shown here is derived from an EMBL/GenBank/DDBJ whole genome shotgun (WGS) entry which is preliminary data.</text>
</comment>
<dbReference type="EMBL" id="BDCO01000002">
    <property type="protein sequence ID" value="GAT34341.1"/>
    <property type="molecule type" value="Genomic_DNA"/>
</dbReference>
<evidence type="ECO:0008006" key="3">
    <source>
        <dbReference type="Google" id="ProtNLM"/>
    </source>
</evidence>
<dbReference type="AlphaFoldDB" id="A0A146GA84"/>
<evidence type="ECO:0000313" key="2">
    <source>
        <dbReference type="Proteomes" id="UP000076023"/>
    </source>
</evidence>
<dbReference type="RefSeq" id="WP_075079978.1">
    <property type="nucleotide sequence ID" value="NZ_BDCO01000002.1"/>
</dbReference>
<sequence>MPFAVLNPGGRDAFQTFPSAAGSPNDPGHAPINYHAYAACVRGSFARDVREIPPTVTAALVLLRRNGLDAALDAVNTLRERNVRTLVSWKESGLHQVSDALNDAKRYAKFAEICRAADGYLASTPELIALYESAGSRRGEFLPTPYPIEAPAWNFSAPISDRSGIFVGTREFDIPSRNHLLAVATAGRLSQRVTVVNTDGRRGERLLQSISPSLRILAGPLPYPEYLREMARHRIVFQLDRSAVPGQVAGDALLARVICVGGDGAVERMAFPDTSGLGRTPEQLSAIASSLLADEATYRHALAQVESTAARTLSFSAVAEKLQKFLGGL</sequence>
<reference evidence="2" key="1">
    <citation type="journal article" date="2017" name="Genome Announc.">
        <title>Draft Genome Sequence of Terrimicrobium sacchariphilum NM-5T, a Facultative Anaerobic Soil Bacterium of the Class Spartobacteria.</title>
        <authorList>
            <person name="Qiu Y.L."/>
            <person name="Tourlousse D.M."/>
            <person name="Matsuura N."/>
            <person name="Ohashi A."/>
            <person name="Sekiguchi Y."/>
        </authorList>
    </citation>
    <scope>NUCLEOTIDE SEQUENCE [LARGE SCALE GENOMIC DNA]</scope>
    <source>
        <strain evidence="2">NM-5</strain>
    </source>
</reference>
<organism evidence="1 2">
    <name type="scientific">Terrimicrobium sacchariphilum</name>
    <dbReference type="NCBI Taxonomy" id="690879"/>
    <lineage>
        <taxon>Bacteria</taxon>
        <taxon>Pseudomonadati</taxon>
        <taxon>Verrucomicrobiota</taxon>
        <taxon>Terrimicrobiia</taxon>
        <taxon>Terrimicrobiales</taxon>
        <taxon>Terrimicrobiaceae</taxon>
        <taxon>Terrimicrobium</taxon>
    </lineage>
</organism>
<proteinExistence type="predicted"/>
<name>A0A146GA84_TERSA</name>
<gene>
    <name evidence="1" type="ORF">TSACC_22766</name>
</gene>
<dbReference type="Proteomes" id="UP000076023">
    <property type="component" value="Unassembled WGS sequence"/>
</dbReference>
<dbReference type="InParanoid" id="A0A146GA84"/>
<dbReference type="OrthoDB" id="180793at2"/>
<dbReference type="STRING" id="690879.TSACC_22766"/>